<proteinExistence type="predicted"/>
<dbReference type="GO" id="GO:0016301">
    <property type="term" value="F:kinase activity"/>
    <property type="evidence" value="ECO:0007669"/>
    <property type="project" value="UniProtKB-KW"/>
</dbReference>
<dbReference type="SUPFAM" id="SSF55874">
    <property type="entry name" value="ATPase domain of HSP90 chaperone/DNA topoisomerase II/histidine kinase"/>
    <property type="match status" value="1"/>
</dbReference>
<evidence type="ECO:0000313" key="1">
    <source>
        <dbReference type="EMBL" id="QCD92819.1"/>
    </source>
</evidence>
<dbReference type="InterPro" id="IPR036890">
    <property type="entry name" value="HATPase_C_sf"/>
</dbReference>
<organism evidence="1 2">
    <name type="scientific">Vigna unguiculata</name>
    <name type="common">Cowpea</name>
    <dbReference type="NCBI Taxonomy" id="3917"/>
    <lineage>
        <taxon>Eukaryota</taxon>
        <taxon>Viridiplantae</taxon>
        <taxon>Streptophyta</taxon>
        <taxon>Embryophyta</taxon>
        <taxon>Tracheophyta</taxon>
        <taxon>Spermatophyta</taxon>
        <taxon>Magnoliopsida</taxon>
        <taxon>eudicotyledons</taxon>
        <taxon>Gunneridae</taxon>
        <taxon>Pentapetalae</taxon>
        <taxon>rosids</taxon>
        <taxon>fabids</taxon>
        <taxon>Fabales</taxon>
        <taxon>Fabaceae</taxon>
        <taxon>Papilionoideae</taxon>
        <taxon>50 kb inversion clade</taxon>
        <taxon>NPAAA clade</taxon>
        <taxon>indigoferoid/millettioid clade</taxon>
        <taxon>Phaseoleae</taxon>
        <taxon>Vigna</taxon>
    </lineage>
</organism>
<dbReference type="Proteomes" id="UP000501690">
    <property type="component" value="Linkage Group LG5"/>
</dbReference>
<reference evidence="1 2" key="1">
    <citation type="submission" date="2019-04" db="EMBL/GenBank/DDBJ databases">
        <title>An improved genome assembly and genetic linkage map for asparagus bean, Vigna unguiculata ssp. sesquipedialis.</title>
        <authorList>
            <person name="Xia Q."/>
            <person name="Zhang R."/>
            <person name="Dong Y."/>
        </authorList>
    </citation>
    <scope>NUCLEOTIDE SEQUENCE [LARGE SCALE GENOMIC DNA]</scope>
    <source>
        <tissue evidence="1">Leaf</tissue>
    </source>
</reference>
<keyword evidence="2" id="KW-1185">Reference proteome</keyword>
<evidence type="ECO:0000313" key="2">
    <source>
        <dbReference type="Proteomes" id="UP000501690"/>
    </source>
</evidence>
<sequence length="548" mass="62342">MCIRDREEPSTFSYFTLRKPATLRLKVRNFVTCIRLAALSLEVGNFVTCIRPAALRLKAESCHLYSATLRLESGNCVTCIRQATLRLEVEKFVTCIRLATLRSEAGNLVTCIRPTTLRLEAENLLHMNKGIHLVVPCFRVLSLRCLPPGGARVLALGEGGARPSEIGSPKRDFVSAWTRCPHGEADVASFFFSDLVVDVGSLLFTTENVKSLDRCIVSGHRHKELSGIKERYIYTLLDGKHWPLANLLERNPRIVQTYSKMTIRLVMYLRVRYFAIRGTAMANDKILVLEGEKSEMLSLVKKTFYSNKGIFLRELINASNVNKTLSIIDNGIGMTKAESTGIVYLWNPSTNECKVTPPSPVEDVPYYIDIMVKYEGFGYDCARDDYKVIRYVCYFEVNNLEGIHHREWDFEYFWEIYSLRSNSWRKLNIEFLNCQDTTIFYVSILVEVGKKETWTKLFTIGPLTSLSFPIGTSNMGNILFQTNDGELAWFDLRTNLIKKLGVKKPLQQRDNNPTATVSAKNPLVVMNYRQTNHYDFGCFGVLVGARSL</sequence>
<keyword evidence="1" id="KW-0418">Kinase</keyword>
<accession>A0A4D6LUT2</accession>
<dbReference type="AlphaFoldDB" id="A0A4D6LUT2"/>
<dbReference type="EMBL" id="CP039349">
    <property type="protein sequence ID" value="QCD92819.1"/>
    <property type="molecule type" value="Genomic_DNA"/>
</dbReference>
<protein>
    <submittedName>
        <fullName evidence="1">Histidine kinase-like ATPase</fullName>
    </submittedName>
</protein>
<keyword evidence="1" id="KW-0808">Transferase</keyword>
<name>A0A4D6LUT2_VIGUN</name>
<gene>
    <name evidence="1" type="ORF">DEO72_LG5g888</name>
</gene>